<proteinExistence type="predicted"/>
<evidence type="ECO:0000313" key="3">
    <source>
        <dbReference type="EMBL" id="MBB6228134.1"/>
    </source>
</evidence>
<dbReference type="EMBL" id="JACIIV010000015">
    <property type="protein sequence ID" value="MBB6228134.1"/>
    <property type="molecule type" value="Genomic_DNA"/>
</dbReference>
<evidence type="ECO:0000256" key="1">
    <source>
        <dbReference type="SAM" id="MobiDB-lite"/>
    </source>
</evidence>
<comment type="caution">
    <text evidence="3">The sequence shown here is derived from an EMBL/GenBank/DDBJ whole genome shotgun (WGS) entry which is preliminary data.</text>
</comment>
<dbReference type="InterPro" id="IPR001279">
    <property type="entry name" value="Metallo-B-lactamas"/>
</dbReference>
<sequence length="365" mass="40415">MSDASLTAYTGPVLGSPEAERAPEERRGLHYPFGRWVPEGGTLFEVVPGVHWLRMPLPFGLDHINLWALDAGDGWAIVDTGVNLGASKKHWEALFAGPMAGKPVTRVIVTHYHPDHLGLAGWLCARWNVPLEIARTEYLLARTLTLDVREAPPQEAVDFSIRAGWPHDAVETLRGRPWGNFSKIVHAMPAGFKRIRDGDVLTIGARQWTVVTGRGHSPEHSCLVSDGVMISGDQVLPRITSNVSVYPTEPYADPLADWLESIETLRAVDKDILVLPAHNEPFKGLHIRLDQLRDDHHAKLDKLLAFCAEPRTAFESFATLFRKPIGEGDYGIATGEAVAHLHWLEERGKLRRMTDAAGVDRFVAA</sequence>
<feature type="region of interest" description="Disordered" evidence="1">
    <location>
        <begin position="1"/>
        <end position="22"/>
    </location>
</feature>
<dbReference type="Pfam" id="PF00753">
    <property type="entry name" value="Lactamase_B"/>
    <property type="match status" value="1"/>
</dbReference>
<dbReference type="Gene3D" id="3.60.15.10">
    <property type="entry name" value="Ribonuclease Z/Hydroxyacylglutathione hydrolase-like"/>
    <property type="match status" value="1"/>
</dbReference>
<dbReference type="Gene3D" id="1.10.10.10">
    <property type="entry name" value="Winged helix-like DNA-binding domain superfamily/Winged helix DNA-binding domain"/>
    <property type="match status" value="1"/>
</dbReference>
<dbReference type="Pfam" id="PF21221">
    <property type="entry name" value="B_lactamase-like_C"/>
    <property type="match status" value="1"/>
</dbReference>
<keyword evidence="3" id="KW-0378">Hydrolase</keyword>
<gene>
    <name evidence="3" type="ORF">FHS79_002319</name>
</gene>
<dbReference type="SMART" id="SM00849">
    <property type="entry name" value="Lactamase_B"/>
    <property type="match status" value="1"/>
</dbReference>
<dbReference type="PANTHER" id="PTHR23131:SF4">
    <property type="entry name" value="METALLO-BETA-LACTAMASE SUPERFAMILY POTEIN"/>
    <property type="match status" value="1"/>
</dbReference>
<dbReference type="InterPro" id="IPR036388">
    <property type="entry name" value="WH-like_DNA-bd_sf"/>
</dbReference>
<dbReference type="Proteomes" id="UP000538147">
    <property type="component" value="Unassembled WGS sequence"/>
</dbReference>
<evidence type="ECO:0000259" key="2">
    <source>
        <dbReference type="SMART" id="SM00849"/>
    </source>
</evidence>
<evidence type="ECO:0000313" key="4">
    <source>
        <dbReference type="Proteomes" id="UP000538147"/>
    </source>
</evidence>
<dbReference type="InterPro" id="IPR036866">
    <property type="entry name" value="RibonucZ/Hydroxyglut_hydro"/>
</dbReference>
<accession>A0A841L6A2</accession>
<name>A0A841L6A2_9SPHN</name>
<reference evidence="3 4" key="1">
    <citation type="submission" date="2020-08" db="EMBL/GenBank/DDBJ databases">
        <title>Genomic Encyclopedia of Type Strains, Phase IV (KMG-IV): sequencing the most valuable type-strain genomes for metagenomic binning, comparative biology and taxonomic classification.</title>
        <authorList>
            <person name="Goeker M."/>
        </authorList>
    </citation>
    <scope>NUCLEOTIDE SEQUENCE [LARGE SCALE GENOMIC DNA]</scope>
    <source>
        <strain evidence="3 4">DSM 102189</strain>
    </source>
</reference>
<dbReference type="GO" id="GO:0016787">
    <property type="term" value="F:hydrolase activity"/>
    <property type="evidence" value="ECO:0007669"/>
    <property type="project" value="UniProtKB-KW"/>
</dbReference>
<feature type="domain" description="Metallo-beta-lactamase" evidence="2">
    <location>
        <begin position="63"/>
        <end position="278"/>
    </location>
</feature>
<dbReference type="PANTHER" id="PTHR23131">
    <property type="entry name" value="ENDORIBONUCLEASE LACTB2"/>
    <property type="match status" value="1"/>
</dbReference>
<protein>
    <submittedName>
        <fullName evidence="3">Glyoxylase-like metal-dependent hydrolase (Beta-lactamase superfamily II)</fullName>
    </submittedName>
</protein>
<dbReference type="InterPro" id="IPR050662">
    <property type="entry name" value="Sec-metab_biosynth-thioest"/>
</dbReference>
<dbReference type="InterPro" id="IPR048933">
    <property type="entry name" value="B_lactamase-like_C"/>
</dbReference>
<dbReference type="AlphaFoldDB" id="A0A841L6A2"/>
<organism evidence="3 4">
    <name type="scientific">Polymorphobacter multimanifer</name>
    <dbReference type="NCBI Taxonomy" id="1070431"/>
    <lineage>
        <taxon>Bacteria</taxon>
        <taxon>Pseudomonadati</taxon>
        <taxon>Pseudomonadota</taxon>
        <taxon>Alphaproteobacteria</taxon>
        <taxon>Sphingomonadales</taxon>
        <taxon>Sphingosinicellaceae</taxon>
        <taxon>Polymorphobacter</taxon>
    </lineage>
</organism>
<dbReference type="RefSeq" id="WP_184199884.1">
    <property type="nucleotide sequence ID" value="NZ_JACIIV010000015.1"/>
</dbReference>
<dbReference type="SUPFAM" id="SSF56281">
    <property type="entry name" value="Metallo-hydrolase/oxidoreductase"/>
    <property type="match status" value="1"/>
</dbReference>
<keyword evidence="4" id="KW-1185">Reference proteome</keyword>